<reference evidence="8 9" key="1">
    <citation type="journal article" date="2019" name="Syst. Appl. Microbiol.">
        <title>Characterization of Bifidobacterium species in feaces of the Egyptian fruit bat: Description of B. vespertilionis sp. nov. and B. rousetti sp. nov.</title>
        <authorList>
            <person name="Modesto M."/>
            <person name="Satti M."/>
            <person name="Watanabe K."/>
            <person name="Puglisi E."/>
            <person name="Morelli L."/>
            <person name="Huang C.-H."/>
            <person name="Liou J.-S."/>
            <person name="Miyashita M."/>
            <person name="Tamura T."/>
            <person name="Saito S."/>
            <person name="Mori K."/>
            <person name="Huang L."/>
            <person name="Sciavilla P."/>
            <person name="Sandri C."/>
            <person name="Spiezio C."/>
            <person name="Vitali F."/>
            <person name="Cavalieri D."/>
            <person name="Perpetuini G."/>
            <person name="Tofalo R."/>
            <person name="Bonetti A."/>
            <person name="Arita M."/>
            <person name="Mattarelli P."/>
        </authorList>
    </citation>
    <scope>NUCLEOTIDE SEQUENCE [LARGE SCALE GENOMIC DNA]</scope>
    <source>
        <strain evidence="8 9">RST17</strain>
    </source>
</reference>
<dbReference type="SMART" id="SM00635">
    <property type="entry name" value="BID_2"/>
    <property type="match status" value="1"/>
</dbReference>
<dbReference type="Pfam" id="PF20597">
    <property type="entry name" value="pAdhesive_15"/>
    <property type="match status" value="1"/>
</dbReference>
<dbReference type="NCBIfam" id="TIGR01167">
    <property type="entry name" value="LPXTG_anchor"/>
    <property type="match status" value="1"/>
</dbReference>
<accession>A0A5M9ZN08</accession>
<dbReference type="InterPro" id="IPR041033">
    <property type="entry name" value="SpaA_PFL_dom_1"/>
</dbReference>
<keyword evidence="6" id="KW-0472">Membrane</keyword>
<dbReference type="Pfam" id="PF17802">
    <property type="entry name" value="SpaA"/>
    <property type="match status" value="3"/>
</dbReference>
<evidence type="ECO:0000256" key="5">
    <source>
        <dbReference type="SAM" id="MobiDB-lite"/>
    </source>
</evidence>
<evidence type="ECO:0000313" key="8">
    <source>
        <dbReference type="EMBL" id="KAA8829011.1"/>
    </source>
</evidence>
<dbReference type="Pfam" id="PF02368">
    <property type="entry name" value="Big_2"/>
    <property type="match status" value="1"/>
</dbReference>
<organism evidence="8 9">
    <name type="scientific">Bifidobacterium myosotis</name>
    <dbReference type="NCBI Taxonomy" id="1630166"/>
    <lineage>
        <taxon>Bacteria</taxon>
        <taxon>Bacillati</taxon>
        <taxon>Actinomycetota</taxon>
        <taxon>Actinomycetes</taxon>
        <taxon>Bifidobacteriales</taxon>
        <taxon>Bifidobacteriaceae</taxon>
        <taxon>Bifidobacterium</taxon>
    </lineage>
</organism>
<feature type="transmembrane region" description="Helical" evidence="6">
    <location>
        <begin position="1429"/>
        <end position="1448"/>
    </location>
</feature>
<gene>
    <name evidence="8" type="ORF">EMO91_03150</name>
</gene>
<dbReference type="NCBIfam" id="TIGR04215">
    <property type="entry name" value="choice_anch_A"/>
    <property type="match status" value="1"/>
</dbReference>
<dbReference type="InterPro" id="IPR019931">
    <property type="entry name" value="LPXTG_anchor"/>
</dbReference>
<name>A0A5M9ZN08_9BIFI</name>
<proteinExistence type="predicted"/>
<evidence type="ECO:0000256" key="4">
    <source>
        <dbReference type="ARBA" id="ARBA00023088"/>
    </source>
</evidence>
<dbReference type="Pfam" id="PF00746">
    <property type="entry name" value="Gram_pos_anchor"/>
    <property type="match status" value="1"/>
</dbReference>
<keyword evidence="3" id="KW-0732">Signal</keyword>
<dbReference type="Gene3D" id="2.60.40.1080">
    <property type="match status" value="1"/>
</dbReference>
<dbReference type="Gene3D" id="2.60.40.10">
    <property type="entry name" value="Immunoglobulins"/>
    <property type="match status" value="3"/>
</dbReference>
<evidence type="ECO:0000259" key="7">
    <source>
        <dbReference type="PROSITE" id="PS50847"/>
    </source>
</evidence>
<sequence>MLTTYASVSACWYLAMRLVRAPSRAQAVEDDVEPQPRMAAHQSIPEGEMMSARLNIGNGRGMSVAKTVAAVALAGAMVAAAVGLPAVSRNAYAEELSAQNNTDGVPGLCTPTTGTMGDSSGDINATDTGVATYVGGDMFVGKRSGDNAMRSNNGENGGGPDGSYAAEIEGATVVNGDLYTKLKKGFFTAGVVAFGSQFVPGQGTQVLTVGGNTTTTAKPSNSHAFAWKDSEAPALSSMSRSVVGVSDNNKLKADGTATTEYTASIAGSKYNLYGKDRDDTYASVVAYSGTKGRVNWNANNPLSNIKGLDNGSDDSTASKTDFTKYGRYLQDLSKQMADYKGTDAMTVNTTGTLGNTDPNGDANVYTRYKYNWNNTKGEASSKFEFTSLNEKLITFHGDGKSALQVFTISADDLKTTGNQTGISYKFENIPENTSVVINVTGDNVEFHNGWRFLWQAPGETTATDLSNGYWNPGTSGTAAQKKTYEDYAERASKILWNFADAKNVTILGGQASGNMTSQNVSGAGKWQKGGLETDDDPAAAMMGSILVPNGNFESHVSTNGRVWVGGDFSMYNPTAAHYPGHPGNKFVNNAGQHSASVIDMDQERHNLPWSGNYTSQCASLEWSKVDAADGTTLLTGSSWAIYANKTDAENGTNPLKLVTDNEPAVDLNGTAGIIKVGGLNTNATYYVKEIGAPQDYAPSDVIYKVTSGDQGTTVTISKDVNGNDVTDGKIPNEKRGTSLTWKKTKEDGKTALAGTSWKLTKKAEADTGAKDQSWTVTDNTVAANAVNIYRKSDTANPLSKLTMNMNETVQLTTKVTPTGALQKVVWSSQTADYQNILRIQPNSDGTSTAYAVGVGTVVAKACTVSEANGNGNDVRQTCATLNVTVTANVVDVFDVKANGSSITNSSVLTMKPKGNIQLNVIAKDTDGNDVTPTYESYATNVATVSETGLITAVADGEATIVVTAGNQTRVFSVKVSSVDPVQYTYVYFPASGEGAWGADTVWVHYGTGSSWQDSGHLTVASCDGNWRVVAIPRVTANNVQFGFQRSGDAKAWYGKFGGGNFTFPANAEAVTVSSGAMTAGYPANSSCSAVKPTSLEDNDASAAQVLRPVYANDGITVLTNDIEGFNDGDSHIANDGTSDVDSGGQDDDATAGIGASPTATDTPALDDVDSDAGEFKVIDLDDGTYWLTEQKAPDGYTVNKNVYKITIADGKVTWDGYWGSSADTGDDAKLKSFTNGSAGVIVDTPTEITWYKVSSDAAADSTDYLTGAQWKLTRVQDLAGKPVTDEVYCVVDGNGDGKSDENGDLICPKSDDVAASVARLTDVSNTRTDGDGKVTVVNEADGIIKLTGLKFGMYELVETVAPDGYDLSKTTYQFVISQNSVGNTAQIQFDSNASTMMSVAQEADSVPGNRIPNKPGVELPDTGGIGSTVFVIGGTTLVIIAATGLALVRRRRP</sequence>
<feature type="region of interest" description="Disordered" evidence="5">
    <location>
        <begin position="1129"/>
        <end position="1162"/>
    </location>
</feature>
<comment type="caution">
    <text evidence="8">The sequence shown here is derived from an EMBL/GenBank/DDBJ whole genome shotgun (WGS) entry which is preliminary data.</text>
</comment>
<keyword evidence="6" id="KW-1133">Transmembrane helix</keyword>
<dbReference type="Proteomes" id="UP000410049">
    <property type="component" value="Unassembled WGS sequence"/>
</dbReference>
<dbReference type="InterPro" id="IPR003343">
    <property type="entry name" value="Big_2"/>
</dbReference>
<evidence type="ECO:0000256" key="1">
    <source>
        <dbReference type="ARBA" id="ARBA00022512"/>
    </source>
</evidence>
<evidence type="ECO:0000256" key="6">
    <source>
        <dbReference type="SAM" id="Phobius"/>
    </source>
</evidence>
<feature type="domain" description="Gram-positive cocci surface proteins LPxTG" evidence="7">
    <location>
        <begin position="1419"/>
        <end position="1453"/>
    </location>
</feature>
<dbReference type="InterPro" id="IPR026588">
    <property type="entry name" value="Choice_anch_A"/>
</dbReference>
<dbReference type="InterPro" id="IPR008964">
    <property type="entry name" value="Invasin/intimin_cell_adhesion"/>
</dbReference>
<evidence type="ECO:0000256" key="2">
    <source>
        <dbReference type="ARBA" id="ARBA00022525"/>
    </source>
</evidence>
<keyword evidence="6" id="KW-0812">Transmembrane</keyword>
<dbReference type="GO" id="GO:0005975">
    <property type="term" value="P:carbohydrate metabolic process"/>
    <property type="evidence" value="ECO:0007669"/>
    <property type="project" value="UniProtKB-ARBA"/>
</dbReference>
<dbReference type="EMBL" id="RZUH01000002">
    <property type="protein sequence ID" value="KAA8829011.1"/>
    <property type="molecule type" value="Genomic_DNA"/>
</dbReference>
<keyword evidence="2" id="KW-0964">Secreted</keyword>
<evidence type="ECO:0000256" key="3">
    <source>
        <dbReference type="ARBA" id="ARBA00022729"/>
    </source>
</evidence>
<dbReference type="InterPro" id="IPR013783">
    <property type="entry name" value="Ig-like_fold"/>
</dbReference>
<evidence type="ECO:0000313" key="9">
    <source>
        <dbReference type="Proteomes" id="UP000410049"/>
    </source>
</evidence>
<keyword evidence="1" id="KW-0134">Cell wall</keyword>
<protein>
    <submittedName>
        <fullName evidence="8">Choice-of-anchor A family protein</fullName>
    </submittedName>
</protein>
<dbReference type="PROSITE" id="PS50847">
    <property type="entry name" value="GRAM_POS_ANCHORING"/>
    <property type="match status" value="1"/>
</dbReference>
<keyword evidence="4" id="KW-0572">Peptidoglycan-anchor</keyword>
<dbReference type="SUPFAM" id="SSF49373">
    <property type="entry name" value="Invasin/intimin cell-adhesion fragments"/>
    <property type="match status" value="1"/>
</dbReference>